<dbReference type="PANTHER" id="PTHR10963">
    <property type="entry name" value="GLYCOSYL HYDROLASE-RELATED"/>
    <property type="match status" value="1"/>
</dbReference>
<dbReference type="GO" id="GO:0005975">
    <property type="term" value="P:carbohydrate metabolic process"/>
    <property type="evidence" value="ECO:0007669"/>
    <property type="project" value="InterPro"/>
</dbReference>
<accession>K0TRG1</accession>
<dbReference type="OMA" id="IDIMEFY"/>
<gene>
    <name evidence="3" type="ORF">THAOC_00410</name>
</gene>
<comment type="similarity">
    <text evidence="1">Belongs to the glycosyl hydrolase 16 family.</text>
</comment>
<evidence type="ECO:0000259" key="2">
    <source>
        <dbReference type="PROSITE" id="PS51762"/>
    </source>
</evidence>
<dbReference type="OrthoDB" id="45991at2759"/>
<dbReference type="Proteomes" id="UP000266841">
    <property type="component" value="Unassembled WGS sequence"/>
</dbReference>
<dbReference type="AlphaFoldDB" id="K0TRG1"/>
<dbReference type="PANTHER" id="PTHR10963:SF55">
    <property type="entry name" value="GLYCOSIDE HYDROLASE FAMILY 16 PROTEIN"/>
    <property type="match status" value="1"/>
</dbReference>
<dbReference type="eggNOG" id="ENOG502S1W9">
    <property type="taxonomic scope" value="Eukaryota"/>
</dbReference>
<sequence length="255" mass="28459">LNDPDPAMLIFSDEFETDGAPDATKWTYDLGDGCSVGICGWGNDESQYYTSSPSNVHASNGVLSITARKENGFSRPYTSTRMVTRGLASFKYGRVQFRANIAKCKATGTWSALWMLPETWQYGGWPDSGEIDVMEAVGFETDLFHGSVHTRAWHGGNSKSGSMSAPDQDWHVFEIDWQETTIRFAVDGLVYYEFDRESTTDKTRWPFDQEFHLIMNIAVGGAWGGLRGIDDAAFEGDGQIMEIDYVRVYGSPSLF</sequence>
<keyword evidence="4" id="KW-1185">Reference proteome</keyword>
<dbReference type="InterPro" id="IPR050546">
    <property type="entry name" value="Glycosyl_Hydrlase_16"/>
</dbReference>
<dbReference type="EMBL" id="AGNL01000477">
    <property type="protein sequence ID" value="EJK77737.1"/>
    <property type="molecule type" value="Genomic_DNA"/>
</dbReference>
<dbReference type="Pfam" id="PF00722">
    <property type="entry name" value="Glyco_hydro_16"/>
    <property type="match status" value="1"/>
</dbReference>
<dbReference type="InterPro" id="IPR013320">
    <property type="entry name" value="ConA-like_dom_sf"/>
</dbReference>
<proteinExistence type="inferred from homology"/>
<dbReference type="GO" id="GO:0004553">
    <property type="term" value="F:hydrolase activity, hydrolyzing O-glycosyl compounds"/>
    <property type="evidence" value="ECO:0007669"/>
    <property type="project" value="InterPro"/>
</dbReference>
<evidence type="ECO:0000256" key="1">
    <source>
        <dbReference type="ARBA" id="ARBA00006865"/>
    </source>
</evidence>
<dbReference type="Gene3D" id="2.60.120.200">
    <property type="match status" value="1"/>
</dbReference>
<reference evidence="3 4" key="1">
    <citation type="journal article" date="2012" name="Genome Biol.">
        <title>Genome and low-iron response of an oceanic diatom adapted to chronic iron limitation.</title>
        <authorList>
            <person name="Lommer M."/>
            <person name="Specht M."/>
            <person name="Roy A.S."/>
            <person name="Kraemer L."/>
            <person name="Andreson R."/>
            <person name="Gutowska M.A."/>
            <person name="Wolf J."/>
            <person name="Bergner S.V."/>
            <person name="Schilhabel M.B."/>
            <person name="Klostermeier U.C."/>
            <person name="Beiko R.G."/>
            <person name="Rosenstiel P."/>
            <person name="Hippler M."/>
            <person name="Laroche J."/>
        </authorList>
    </citation>
    <scope>NUCLEOTIDE SEQUENCE [LARGE SCALE GENOMIC DNA]</scope>
    <source>
        <strain evidence="3 4">CCMP1005</strain>
    </source>
</reference>
<protein>
    <submittedName>
        <fullName evidence="3">Laminarase</fullName>
    </submittedName>
</protein>
<dbReference type="PROSITE" id="PS51762">
    <property type="entry name" value="GH16_2"/>
    <property type="match status" value="1"/>
</dbReference>
<dbReference type="InterPro" id="IPR000757">
    <property type="entry name" value="Beta-glucanase-like"/>
</dbReference>
<evidence type="ECO:0000313" key="3">
    <source>
        <dbReference type="EMBL" id="EJK77737.1"/>
    </source>
</evidence>
<organism evidence="3 4">
    <name type="scientific">Thalassiosira oceanica</name>
    <name type="common">Marine diatom</name>
    <dbReference type="NCBI Taxonomy" id="159749"/>
    <lineage>
        <taxon>Eukaryota</taxon>
        <taxon>Sar</taxon>
        <taxon>Stramenopiles</taxon>
        <taxon>Ochrophyta</taxon>
        <taxon>Bacillariophyta</taxon>
        <taxon>Coscinodiscophyceae</taxon>
        <taxon>Thalassiosirophycidae</taxon>
        <taxon>Thalassiosirales</taxon>
        <taxon>Thalassiosiraceae</taxon>
        <taxon>Thalassiosira</taxon>
    </lineage>
</organism>
<evidence type="ECO:0000313" key="4">
    <source>
        <dbReference type="Proteomes" id="UP000266841"/>
    </source>
</evidence>
<feature type="domain" description="GH16" evidence="2">
    <location>
        <begin position="1"/>
        <end position="254"/>
    </location>
</feature>
<comment type="caution">
    <text evidence="3">The sequence shown here is derived from an EMBL/GenBank/DDBJ whole genome shotgun (WGS) entry which is preliminary data.</text>
</comment>
<name>K0TRG1_THAOC</name>
<feature type="non-terminal residue" evidence="3">
    <location>
        <position position="1"/>
    </location>
</feature>
<dbReference type="SUPFAM" id="SSF49899">
    <property type="entry name" value="Concanavalin A-like lectins/glucanases"/>
    <property type="match status" value="1"/>
</dbReference>
<dbReference type="CDD" id="cd08023">
    <property type="entry name" value="GH16_laminarinase_like"/>
    <property type="match status" value="1"/>
</dbReference>